<protein>
    <submittedName>
        <fullName evidence="1">Uncharacterized protein</fullName>
    </submittedName>
</protein>
<keyword evidence="2" id="KW-1185">Reference proteome</keyword>
<name>A0ABP0IHA2_9DINO</name>
<reference evidence="1 2" key="1">
    <citation type="submission" date="2024-02" db="EMBL/GenBank/DDBJ databases">
        <authorList>
            <person name="Chen Y."/>
            <person name="Shah S."/>
            <person name="Dougan E. K."/>
            <person name="Thang M."/>
            <person name="Chan C."/>
        </authorList>
    </citation>
    <scope>NUCLEOTIDE SEQUENCE [LARGE SCALE GENOMIC DNA]</scope>
</reference>
<dbReference type="Proteomes" id="UP001642484">
    <property type="component" value="Unassembled WGS sequence"/>
</dbReference>
<organism evidence="1 2">
    <name type="scientific">Durusdinium trenchii</name>
    <dbReference type="NCBI Taxonomy" id="1381693"/>
    <lineage>
        <taxon>Eukaryota</taxon>
        <taxon>Sar</taxon>
        <taxon>Alveolata</taxon>
        <taxon>Dinophyceae</taxon>
        <taxon>Suessiales</taxon>
        <taxon>Symbiodiniaceae</taxon>
        <taxon>Durusdinium</taxon>
    </lineage>
</organism>
<evidence type="ECO:0000313" key="2">
    <source>
        <dbReference type="Proteomes" id="UP001642484"/>
    </source>
</evidence>
<comment type="caution">
    <text evidence="1">The sequence shown here is derived from an EMBL/GenBank/DDBJ whole genome shotgun (WGS) entry which is preliminary data.</text>
</comment>
<sequence>MLYDSCGLLGDSRQVPCSQTKGVKSAMKIAPLTLAFLRILCKTAFQPAHCNSLRSFPIKADIFQSQKRVEQVELNADRACITSRAPMFHGLSHGARSWTPSVASCTKPFRGNAESTQRLV</sequence>
<gene>
    <name evidence="1" type="ORF">CCMP2556_LOCUS6567</name>
</gene>
<proteinExistence type="predicted"/>
<dbReference type="EMBL" id="CAXAMN010002880">
    <property type="protein sequence ID" value="CAK9001708.1"/>
    <property type="molecule type" value="Genomic_DNA"/>
</dbReference>
<evidence type="ECO:0000313" key="1">
    <source>
        <dbReference type="EMBL" id="CAK9001708.1"/>
    </source>
</evidence>
<accession>A0ABP0IHA2</accession>